<evidence type="ECO:0000313" key="2">
    <source>
        <dbReference type="EMBL" id="OWR50411.1"/>
    </source>
</evidence>
<dbReference type="KEGG" id="dpl:KGM_203950B"/>
<accession>A0A212F9K3</accession>
<dbReference type="AlphaFoldDB" id="A0A212F9K3"/>
<organism evidence="2 3">
    <name type="scientific">Danaus plexippus plexippus</name>
    <dbReference type="NCBI Taxonomy" id="278856"/>
    <lineage>
        <taxon>Eukaryota</taxon>
        <taxon>Metazoa</taxon>
        <taxon>Ecdysozoa</taxon>
        <taxon>Arthropoda</taxon>
        <taxon>Hexapoda</taxon>
        <taxon>Insecta</taxon>
        <taxon>Pterygota</taxon>
        <taxon>Neoptera</taxon>
        <taxon>Endopterygota</taxon>
        <taxon>Lepidoptera</taxon>
        <taxon>Glossata</taxon>
        <taxon>Ditrysia</taxon>
        <taxon>Papilionoidea</taxon>
        <taxon>Nymphalidae</taxon>
        <taxon>Danainae</taxon>
        <taxon>Danaini</taxon>
        <taxon>Danaina</taxon>
        <taxon>Danaus</taxon>
        <taxon>Danaus</taxon>
    </lineage>
</organism>
<comment type="caution">
    <text evidence="2">The sequence shown here is derived from an EMBL/GenBank/DDBJ whole genome shotgun (WGS) entry which is preliminary data.</text>
</comment>
<sequence length="57" mass="6340">LFYMEDYEVQIISKGHCPFCRHSAEVASNEDGINDSIFNDSGTSSPNSASNEQSSWH</sequence>
<keyword evidence="3" id="KW-1185">Reference proteome</keyword>
<evidence type="ECO:0000256" key="1">
    <source>
        <dbReference type="SAM" id="MobiDB-lite"/>
    </source>
</evidence>
<feature type="non-terminal residue" evidence="2">
    <location>
        <position position="1"/>
    </location>
</feature>
<feature type="region of interest" description="Disordered" evidence="1">
    <location>
        <begin position="31"/>
        <end position="57"/>
    </location>
</feature>
<dbReference type="InParanoid" id="A0A212F9K3"/>
<proteinExistence type="predicted"/>
<reference evidence="2 3" key="1">
    <citation type="journal article" date="2011" name="Cell">
        <title>The monarch butterfly genome yields insights into long-distance migration.</title>
        <authorList>
            <person name="Zhan S."/>
            <person name="Merlin C."/>
            <person name="Boore J.L."/>
            <person name="Reppert S.M."/>
        </authorList>
    </citation>
    <scope>NUCLEOTIDE SEQUENCE [LARGE SCALE GENOMIC DNA]</scope>
    <source>
        <strain evidence="2">F-2</strain>
    </source>
</reference>
<gene>
    <name evidence="2" type="ORF">KGM_203950B</name>
</gene>
<evidence type="ECO:0000313" key="3">
    <source>
        <dbReference type="Proteomes" id="UP000007151"/>
    </source>
</evidence>
<dbReference type="EMBL" id="AGBW02009564">
    <property type="protein sequence ID" value="OWR50411.1"/>
    <property type="molecule type" value="Genomic_DNA"/>
</dbReference>
<protein>
    <submittedName>
        <fullName evidence="2">Intraflagellar transport 122 protein</fullName>
    </submittedName>
</protein>
<name>A0A212F9K3_DANPL</name>
<feature type="compositionally biased region" description="Low complexity" evidence="1">
    <location>
        <begin position="44"/>
        <end position="57"/>
    </location>
</feature>
<dbReference type="Proteomes" id="UP000007151">
    <property type="component" value="Unassembled WGS sequence"/>
</dbReference>